<name>A0A2A2HBK7_9EURY</name>
<gene>
    <name evidence="4" type="primary">tgt_1</name>
    <name evidence="3" type="ORF">ASJ82_04525</name>
    <name evidence="4" type="ORF">MSCUN_03040</name>
</gene>
<evidence type="ECO:0000313" key="6">
    <source>
        <dbReference type="Proteomes" id="UP000246004"/>
    </source>
</evidence>
<evidence type="ECO:0000313" key="3">
    <source>
        <dbReference type="EMBL" id="PAV06700.1"/>
    </source>
</evidence>
<proteinExistence type="predicted"/>
<dbReference type="GO" id="GO:0016757">
    <property type="term" value="F:glycosyltransferase activity"/>
    <property type="evidence" value="ECO:0007669"/>
    <property type="project" value="UniProtKB-KW"/>
</dbReference>
<dbReference type="PANTHER" id="PTHR46499">
    <property type="entry name" value="QUEUINE TRNA-RIBOSYLTRANSFERASE"/>
    <property type="match status" value="1"/>
</dbReference>
<organism evidence="3 5">
    <name type="scientific">Methanosphaera cuniculi</name>
    <dbReference type="NCBI Taxonomy" id="1077256"/>
    <lineage>
        <taxon>Archaea</taxon>
        <taxon>Methanobacteriati</taxon>
        <taxon>Methanobacteriota</taxon>
        <taxon>Methanomada group</taxon>
        <taxon>Methanobacteria</taxon>
        <taxon>Methanobacteriales</taxon>
        <taxon>Methanobacteriaceae</taxon>
        <taxon>Methanosphaera</taxon>
    </lineage>
</organism>
<dbReference type="RefSeq" id="WP_095609342.1">
    <property type="nucleotide sequence ID" value="NZ_CAUHCB010000016.1"/>
</dbReference>
<feature type="domain" description="tRNA-guanine(15) transglycosylase-like" evidence="2">
    <location>
        <begin position="15"/>
        <end position="221"/>
    </location>
</feature>
<dbReference type="PANTHER" id="PTHR46499:SF2">
    <property type="entry name" value="ARCHAEOSINE SYNTHASE"/>
    <property type="match status" value="1"/>
</dbReference>
<keyword evidence="5" id="KW-1185">Reference proteome</keyword>
<dbReference type="OrthoDB" id="115061at2157"/>
<dbReference type="GO" id="GO:0002099">
    <property type="term" value="P:tRNA wobble guanine modification"/>
    <property type="evidence" value="ECO:0007669"/>
    <property type="project" value="TreeGrafter"/>
</dbReference>
<evidence type="ECO:0000313" key="5">
    <source>
        <dbReference type="Proteomes" id="UP000217528"/>
    </source>
</evidence>
<protein>
    <submittedName>
        <fullName evidence="4">Queuine tRNA-ribosyltransferase</fullName>
        <ecNumber evidence="4">2.4.2.29</ecNumber>
    </submittedName>
</protein>
<dbReference type="Proteomes" id="UP000217528">
    <property type="component" value="Unassembled WGS sequence"/>
</dbReference>
<dbReference type="SUPFAM" id="SSF51713">
    <property type="entry name" value="tRNA-guanine transglycosylase"/>
    <property type="match status" value="1"/>
</dbReference>
<dbReference type="EC" id="2.4.2.29" evidence="4"/>
<evidence type="ECO:0000259" key="2">
    <source>
        <dbReference type="Pfam" id="PF01702"/>
    </source>
</evidence>
<dbReference type="InterPro" id="IPR036511">
    <property type="entry name" value="TGT-like_sf"/>
</dbReference>
<accession>A0A2A2HBK7</accession>
<keyword evidence="4" id="KW-0328">Glycosyltransferase</keyword>
<sequence length="239" mass="28058">MIKIKNHDGPARIGQINEALTPNIIDYKKIQQVKNIPTPFKIQKEIAQENMEKTIKLAENEEDKNKIAVIQGAEYTDLRVECAKRLEEKGFTNLMFANTDEMMRNPEKLLEIIIEVRENINPNTTLYFPFATTQIIPILAYLGIDMFDTSRVIYEAKNKNLMTNTNIYPQDEYQLEDDLIDANLKQLEFTIKEVQQNMKNKTLRNLTEQRACTNPELMTLHRLLDKNHQNYLQKYTQLY</sequence>
<keyword evidence="4" id="KW-0808">Transferase</keyword>
<reference evidence="4 6" key="1">
    <citation type="submission" date="2016-04" db="EMBL/GenBank/DDBJ databases">
        <title>Genome sequence of Methanosphaera cuniculi DSM 4103.</title>
        <authorList>
            <person name="Poehlein A."/>
            <person name="Seedorf H."/>
            <person name="Daniel R."/>
        </authorList>
    </citation>
    <scope>NUCLEOTIDE SEQUENCE [LARGE SCALE GENOMIC DNA]</scope>
    <source>
        <strain evidence="4 6">DSM 4103</strain>
    </source>
</reference>
<reference evidence="3 5" key="2">
    <citation type="journal article" date="2017" name="BMC Genomics">
        <title>Genomic analysis of methanogenic archaea reveals a shift towards energy conservation.</title>
        <authorList>
            <person name="Gilmore S.P."/>
            <person name="Henske J.K."/>
            <person name="Sexton J.A."/>
            <person name="Solomon K.V."/>
            <person name="Seppala S."/>
            <person name="Yoo J.I."/>
            <person name="Huyett L.M."/>
            <person name="Pressman A."/>
            <person name="Cogan J.Z."/>
            <person name="Kivenson V."/>
            <person name="Peng X."/>
            <person name="Tan Y."/>
            <person name="Valentine D.L."/>
            <person name="O'Malley M.A."/>
        </authorList>
    </citation>
    <scope>NUCLEOTIDE SEQUENCE [LARGE SCALE GENOMIC DNA]</scope>
    <source>
        <strain evidence="3 5">1R-7</strain>
    </source>
</reference>
<evidence type="ECO:0000313" key="4">
    <source>
        <dbReference type="EMBL" id="PWL08812.1"/>
    </source>
</evidence>
<evidence type="ECO:0000256" key="1">
    <source>
        <dbReference type="ARBA" id="ARBA00022694"/>
    </source>
</evidence>
<dbReference type="EMBL" id="LWMS01000009">
    <property type="protein sequence ID" value="PWL08812.1"/>
    <property type="molecule type" value="Genomic_DNA"/>
</dbReference>
<dbReference type="Proteomes" id="UP000246004">
    <property type="component" value="Unassembled WGS sequence"/>
</dbReference>
<dbReference type="Gene3D" id="3.20.20.105">
    <property type="entry name" value="Queuine tRNA-ribosyltransferase-like"/>
    <property type="match status" value="1"/>
</dbReference>
<dbReference type="EMBL" id="LMVN01000027">
    <property type="protein sequence ID" value="PAV06700.1"/>
    <property type="molecule type" value="Genomic_DNA"/>
</dbReference>
<dbReference type="GO" id="GO:0005737">
    <property type="term" value="C:cytoplasm"/>
    <property type="evidence" value="ECO:0007669"/>
    <property type="project" value="TreeGrafter"/>
</dbReference>
<dbReference type="InterPro" id="IPR002616">
    <property type="entry name" value="tRNA_ribo_trans-like"/>
</dbReference>
<keyword evidence="1" id="KW-0819">tRNA processing</keyword>
<dbReference type="InterPro" id="IPR050076">
    <property type="entry name" value="ArchSynthase1/Queuine_TRR"/>
</dbReference>
<comment type="caution">
    <text evidence="3">The sequence shown here is derived from an EMBL/GenBank/DDBJ whole genome shotgun (WGS) entry which is preliminary data.</text>
</comment>
<dbReference type="Pfam" id="PF01702">
    <property type="entry name" value="TGT"/>
    <property type="match status" value="1"/>
</dbReference>
<dbReference type="AlphaFoldDB" id="A0A2A2HBK7"/>